<evidence type="ECO:0000313" key="3">
    <source>
        <dbReference type="Proteomes" id="UP001212821"/>
    </source>
</evidence>
<keyword evidence="3" id="KW-1185">Reference proteome</keyword>
<keyword evidence="1" id="KW-0472">Membrane</keyword>
<reference evidence="3" key="1">
    <citation type="submission" date="2022-12" db="EMBL/GenBank/DDBJ databases">
        <authorList>
            <person name="Mo P."/>
        </authorList>
    </citation>
    <scope>NUCLEOTIDE SEQUENCE [LARGE SCALE GENOMIC DNA]</scope>
    <source>
        <strain evidence="3">HUAS 3-15</strain>
    </source>
</reference>
<accession>A0ABY7PXF2</accession>
<dbReference type="RefSeq" id="WP_270140830.1">
    <property type="nucleotide sequence ID" value="NZ_CP115450.1"/>
</dbReference>
<feature type="transmembrane region" description="Helical" evidence="1">
    <location>
        <begin position="37"/>
        <end position="59"/>
    </location>
</feature>
<organism evidence="2 3">
    <name type="scientific">Kitasatospora cathayae</name>
    <dbReference type="NCBI Taxonomy" id="3004092"/>
    <lineage>
        <taxon>Bacteria</taxon>
        <taxon>Bacillati</taxon>
        <taxon>Actinomycetota</taxon>
        <taxon>Actinomycetes</taxon>
        <taxon>Kitasatosporales</taxon>
        <taxon>Streptomycetaceae</taxon>
        <taxon>Kitasatospora</taxon>
    </lineage>
</organism>
<dbReference type="EMBL" id="CP115450">
    <property type="protein sequence ID" value="WBP85107.1"/>
    <property type="molecule type" value="Genomic_DNA"/>
</dbReference>
<evidence type="ECO:0000256" key="1">
    <source>
        <dbReference type="SAM" id="Phobius"/>
    </source>
</evidence>
<keyword evidence="1" id="KW-1133">Transmembrane helix</keyword>
<evidence type="ECO:0000313" key="2">
    <source>
        <dbReference type="EMBL" id="WBP85107.1"/>
    </source>
</evidence>
<dbReference type="Proteomes" id="UP001212821">
    <property type="component" value="Chromosome"/>
</dbReference>
<name>A0ABY7PXF2_9ACTN</name>
<proteinExistence type="predicted"/>
<keyword evidence="1" id="KW-0812">Transmembrane</keyword>
<gene>
    <name evidence="2" type="ORF">O1G21_04070</name>
</gene>
<protein>
    <submittedName>
        <fullName evidence="2">Uncharacterized protein</fullName>
    </submittedName>
</protein>
<sequence>MHAARARRWFWALTATAVVSMGGLYRGLHTASAGARVLLVGAGFPVLVASAVQAARIWLTLTAGPRAPAAVAAMRARRRRAAPNRRSSV</sequence>
<feature type="transmembrane region" description="Helical" evidence="1">
    <location>
        <begin position="9"/>
        <end position="25"/>
    </location>
</feature>